<protein>
    <submittedName>
        <fullName evidence="10">P pilus assembly protein, chaperone PapD</fullName>
    </submittedName>
</protein>
<feature type="chain" id="PRO_5012696307" evidence="7">
    <location>
        <begin position="24"/>
        <end position="248"/>
    </location>
</feature>
<evidence type="ECO:0000256" key="4">
    <source>
        <dbReference type="ARBA" id="ARBA00022764"/>
    </source>
</evidence>
<dbReference type="InterPro" id="IPR050643">
    <property type="entry name" value="Periplasmic_pilus_chap"/>
</dbReference>
<feature type="signal peptide" evidence="7">
    <location>
        <begin position="1"/>
        <end position="23"/>
    </location>
</feature>
<dbReference type="InterPro" id="IPR016147">
    <property type="entry name" value="Pili_assmbl_chaperone_N"/>
</dbReference>
<dbReference type="GO" id="GO:0030288">
    <property type="term" value="C:outer membrane-bounded periplasmic space"/>
    <property type="evidence" value="ECO:0007669"/>
    <property type="project" value="InterPro"/>
</dbReference>
<dbReference type="PANTHER" id="PTHR30251:SF25">
    <property type="entry name" value="FIMBRIAE CHAPARONE"/>
    <property type="match status" value="1"/>
</dbReference>
<evidence type="ECO:0000256" key="5">
    <source>
        <dbReference type="ARBA" id="ARBA00023186"/>
    </source>
</evidence>
<dbReference type="PANTHER" id="PTHR30251">
    <property type="entry name" value="PILUS ASSEMBLY CHAPERONE"/>
    <property type="match status" value="1"/>
</dbReference>
<evidence type="ECO:0000313" key="10">
    <source>
        <dbReference type="EMBL" id="SOD60310.1"/>
    </source>
</evidence>
<dbReference type="InterPro" id="IPR013783">
    <property type="entry name" value="Ig-like_fold"/>
</dbReference>
<gene>
    <name evidence="10" type="ORF">SAMN06273570_4655</name>
</gene>
<feature type="domain" description="Pili assembly chaperone C-terminal" evidence="9">
    <location>
        <begin position="175"/>
        <end position="239"/>
    </location>
</feature>
<evidence type="ECO:0000259" key="9">
    <source>
        <dbReference type="Pfam" id="PF02753"/>
    </source>
</evidence>
<accession>A0A286DNV8</accession>
<evidence type="ECO:0000259" key="8">
    <source>
        <dbReference type="Pfam" id="PF00345"/>
    </source>
</evidence>
<dbReference type="Pfam" id="PF02753">
    <property type="entry name" value="PapD_C"/>
    <property type="match status" value="1"/>
</dbReference>
<evidence type="ECO:0000256" key="2">
    <source>
        <dbReference type="ARBA" id="ARBA00007399"/>
    </source>
</evidence>
<feature type="domain" description="Pili assembly chaperone N-terminal" evidence="8">
    <location>
        <begin position="25"/>
        <end position="149"/>
    </location>
</feature>
<name>A0A286DNV8_9GAMM</name>
<reference evidence="11" key="1">
    <citation type="submission" date="2017-09" db="EMBL/GenBank/DDBJ databases">
        <authorList>
            <person name="Varghese N."/>
            <person name="Submissions S."/>
        </authorList>
    </citation>
    <scope>NUCLEOTIDE SEQUENCE [LARGE SCALE GENOMIC DNA]</scope>
    <source>
        <strain evidence="11">JKS000234</strain>
    </source>
</reference>
<dbReference type="SUPFAM" id="SSF49354">
    <property type="entry name" value="PapD-like"/>
    <property type="match status" value="1"/>
</dbReference>
<dbReference type="Pfam" id="PF00345">
    <property type="entry name" value="PapD_N"/>
    <property type="match status" value="1"/>
</dbReference>
<evidence type="ECO:0000256" key="6">
    <source>
        <dbReference type="RuleBase" id="RU003918"/>
    </source>
</evidence>
<dbReference type="InterPro" id="IPR008962">
    <property type="entry name" value="PapD-like_sf"/>
</dbReference>
<dbReference type="Proteomes" id="UP000219271">
    <property type="component" value="Unassembled WGS sequence"/>
</dbReference>
<evidence type="ECO:0000256" key="7">
    <source>
        <dbReference type="SAM" id="SignalP"/>
    </source>
</evidence>
<proteinExistence type="inferred from homology"/>
<dbReference type="Gene3D" id="2.60.40.10">
    <property type="entry name" value="Immunoglobulins"/>
    <property type="match status" value="2"/>
</dbReference>
<dbReference type="InterPro" id="IPR036316">
    <property type="entry name" value="Pili_assmbl_chap_C_dom_sf"/>
</dbReference>
<dbReference type="InterPro" id="IPR001829">
    <property type="entry name" value="Pili_assmbl_chaperone_bac"/>
</dbReference>
<dbReference type="GO" id="GO:0071555">
    <property type="term" value="P:cell wall organization"/>
    <property type="evidence" value="ECO:0007669"/>
    <property type="project" value="InterPro"/>
</dbReference>
<dbReference type="InterPro" id="IPR018046">
    <property type="entry name" value="Pili_assmbl_chaperone_CS"/>
</dbReference>
<keyword evidence="11" id="KW-1185">Reference proteome</keyword>
<dbReference type="AlphaFoldDB" id="A0A286DNV8"/>
<keyword evidence="3 7" id="KW-0732">Signal</keyword>
<dbReference type="OrthoDB" id="9131059at2"/>
<dbReference type="RefSeq" id="WP_097098101.1">
    <property type="nucleotide sequence ID" value="NZ_OCMY01000002.1"/>
</dbReference>
<comment type="similarity">
    <text evidence="2 6">Belongs to the periplasmic pilus chaperone family.</text>
</comment>
<dbReference type="InterPro" id="IPR016148">
    <property type="entry name" value="Pili_assmbl_chaperone_C"/>
</dbReference>
<dbReference type="EMBL" id="OCMY01000002">
    <property type="protein sequence ID" value="SOD60310.1"/>
    <property type="molecule type" value="Genomic_DNA"/>
</dbReference>
<dbReference type="SUPFAM" id="SSF49584">
    <property type="entry name" value="Periplasmic chaperone C-domain"/>
    <property type="match status" value="1"/>
</dbReference>
<dbReference type="PRINTS" id="PR00969">
    <property type="entry name" value="CHAPERONPILI"/>
</dbReference>
<evidence type="ECO:0000256" key="3">
    <source>
        <dbReference type="ARBA" id="ARBA00022729"/>
    </source>
</evidence>
<keyword evidence="5 6" id="KW-0143">Chaperone</keyword>
<evidence type="ECO:0000256" key="1">
    <source>
        <dbReference type="ARBA" id="ARBA00004418"/>
    </source>
</evidence>
<evidence type="ECO:0000313" key="11">
    <source>
        <dbReference type="Proteomes" id="UP000219271"/>
    </source>
</evidence>
<comment type="subcellular location">
    <subcellularLocation>
        <location evidence="1 6">Periplasm</location>
    </subcellularLocation>
</comment>
<dbReference type="PROSITE" id="PS00635">
    <property type="entry name" value="PILI_CHAPERONE"/>
    <property type="match status" value="1"/>
</dbReference>
<keyword evidence="4" id="KW-0574">Periplasm</keyword>
<organism evidence="10 11">
    <name type="scientific">Candidatus Pantoea floridensis</name>
    <dbReference type="NCBI Taxonomy" id="1938870"/>
    <lineage>
        <taxon>Bacteria</taxon>
        <taxon>Pseudomonadati</taxon>
        <taxon>Pseudomonadota</taxon>
        <taxon>Gammaproteobacteria</taxon>
        <taxon>Enterobacterales</taxon>
        <taxon>Erwiniaceae</taxon>
        <taxon>Pantoea</taxon>
    </lineage>
</organism>
<sequence>MSLHTLFSSLFLIVILTSANATASVTLLGSRIIYPSSAHSIDIQFKNDDNIPYVIQSWFDEGDIDAQPQQINNVPFIITPPVFRIQPKAGQVSRIMFNQTTALPQDRETLYWFNMLQIPPSNLTSDSAKNAMTVMLRNRVKIFYRPTAIGEPKNILKGLTVHDVYDAVKGNGITIDNAQPWYASIVAVSVRISTEKYSCTPEMIAPFARQTCWFHKNNKRLQGVGAVNIDAINDQGARISESYTIDAQ</sequence>